<sequence>MEQLRKKELRHLYDKVTVYARKKLFILLTLEGWQGTEIAKQFGLPSNRQSEIKDPVKYPNVRLSPPLLEKLIGGGFVTIKEIFSSLELNDKERRHIKDLLI</sequence>
<dbReference type="AlphaFoldDB" id="A0A6H1ZDH6"/>
<organism evidence="1">
    <name type="scientific">viral metagenome</name>
    <dbReference type="NCBI Taxonomy" id="1070528"/>
    <lineage>
        <taxon>unclassified sequences</taxon>
        <taxon>metagenomes</taxon>
        <taxon>organismal metagenomes</taxon>
    </lineage>
</organism>
<reference evidence="1" key="1">
    <citation type="submission" date="2020-03" db="EMBL/GenBank/DDBJ databases">
        <title>The deep terrestrial virosphere.</title>
        <authorList>
            <person name="Holmfeldt K."/>
            <person name="Nilsson E."/>
            <person name="Simone D."/>
            <person name="Lopez-Fernandez M."/>
            <person name="Wu X."/>
            <person name="de Brujin I."/>
            <person name="Lundin D."/>
            <person name="Andersson A."/>
            <person name="Bertilsson S."/>
            <person name="Dopson M."/>
        </authorList>
    </citation>
    <scope>NUCLEOTIDE SEQUENCE</scope>
    <source>
        <strain evidence="1">TM448A00289</strain>
        <strain evidence="2">TM448B00173</strain>
    </source>
</reference>
<protein>
    <submittedName>
        <fullName evidence="1">Uncharacterized protein</fullName>
    </submittedName>
</protein>
<evidence type="ECO:0000313" key="2">
    <source>
        <dbReference type="EMBL" id="QJH94077.1"/>
    </source>
</evidence>
<gene>
    <name evidence="1" type="ORF">TM448A00289_0030</name>
    <name evidence="2" type="ORF">TM448B00173_0047</name>
</gene>
<proteinExistence type="predicted"/>
<dbReference type="EMBL" id="MT144000">
    <property type="protein sequence ID" value="QJA45963.1"/>
    <property type="molecule type" value="Genomic_DNA"/>
</dbReference>
<evidence type="ECO:0000313" key="1">
    <source>
        <dbReference type="EMBL" id="QJA45963.1"/>
    </source>
</evidence>
<dbReference type="EMBL" id="MT144595">
    <property type="protein sequence ID" value="QJH94077.1"/>
    <property type="molecule type" value="Genomic_DNA"/>
</dbReference>
<name>A0A6H1ZDH6_9ZZZZ</name>
<accession>A0A6H1ZDH6</accession>